<keyword evidence="1" id="KW-1133">Transmembrane helix</keyword>
<dbReference type="EMBL" id="HBGW01004179">
    <property type="protein sequence ID" value="CAD9492880.1"/>
    <property type="molecule type" value="Transcribed_RNA"/>
</dbReference>
<accession>A0A7S2HJW9</accession>
<gene>
    <name evidence="2" type="ORF">BRAN1462_LOCUS2776</name>
</gene>
<proteinExistence type="predicted"/>
<keyword evidence="1" id="KW-0472">Membrane</keyword>
<feature type="transmembrane region" description="Helical" evidence="1">
    <location>
        <begin position="201"/>
        <end position="225"/>
    </location>
</feature>
<name>A0A7S2HJW9_9DINO</name>
<organism evidence="2">
    <name type="scientific">Zooxanthella nutricula</name>
    <dbReference type="NCBI Taxonomy" id="1333877"/>
    <lineage>
        <taxon>Eukaryota</taxon>
        <taxon>Sar</taxon>
        <taxon>Alveolata</taxon>
        <taxon>Dinophyceae</taxon>
        <taxon>Peridiniales</taxon>
        <taxon>Peridiniales incertae sedis</taxon>
        <taxon>Zooxanthella</taxon>
    </lineage>
</organism>
<protein>
    <submittedName>
        <fullName evidence="2">Uncharacterized protein</fullName>
    </submittedName>
</protein>
<reference evidence="2" key="1">
    <citation type="submission" date="2021-01" db="EMBL/GenBank/DDBJ databases">
        <authorList>
            <person name="Corre E."/>
            <person name="Pelletier E."/>
            <person name="Niang G."/>
            <person name="Scheremetjew M."/>
            <person name="Finn R."/>
            <person name="Kale V."/>
            <person name="Holt S."/>
            <person name="Cochrane G."/>
            <person name="Meng A."/>
            <person name="Brown T."/>
            <person name="Cohen L."/>
        </authorList>
    </citation>
    <scope>NUCLEOTIDE SEQUENCE</scope>
    <source>
        <strain evidence="2">RCC3387</strain>
    </source>
</reference>
<sequence>MASSASFGSQGLRPLLAPAAPPLQGARVRGMACCAGCTPASRVWLGAAACWGAAGAVLLAIACTVGIRNAGDRVPSRLAEGAKFEVEDQRSFELTAPRAAPCHGGEQWGFIVYVPATADCSDAFASTTARYTGGGQMVSASICGSIQEPWEQTHSPPLRRLGQFFLEYGVSVGRPGSFRFASAAPMWVVGACVQAQQAVPVFFGVLPVLVLALIALAVSCIFCIVGCRSMGSAVAVHIGEVVHIGKVAPPVVVGQPKVCF</sequence>
<evidence type="ECO:0000256" key="1">
    <source>
        <dbReference type="SAM" id="Phobius"/>
    </source>
</evidence>
<dbReference type="AlphaFoldDB" id="A0A7S2HJW9"/>
<keyword evidence="1" id="KW-0812">Transmembrane</keyword>
<evidence type="ECO:0000313" key="2">
    <source>
        <dbReference type="EMBL" id="CAD9492880.1"/>
    </source>
</evidence>